<dbReference type="InterPro" id="IPR000045">
    <property type="entry name" value="Prepilin_IV_endopep_pep"/>
</dbReference>
<dbReference type="GO" id="GO:0006465">
    <property type="term" value="P:signal peptide processing"/>
    <property type="evidence" value="ECO:0007669"/>
    <property type="project" value="TreeGrafter"/>
</dbReference>
<feature type="transmembrane region" description="Helical" evidence="3">
    <location>
        <begin position="221"/>
        <end position="238"/>
    </location>
</feature>
<keyword evidence="3" id="KW-0472">Membrane</keyword>
<accession>A0A7T7L6U8</accession>
<dbReference type="PANTHER" id="PTHR30487:SF0">
    <property type="entry name" value="PREPILIN LEADER PEPTIDASE_N-METHYLTRANSFERASE-RELATED"/>
    <property type="match status" value="1"/>
</dbReference>
<dbReference type="InterPro" id="IPR050882">
    <property type="entry name" value="Prepilin_peptidase/N-MTase"/>
</dbReference>
<evidence type="ECO:0000256" key="2">
    <source>
        <dbReference type="RuleBase" id="RU003793"/>
    </source>
</evidence>
<feature type="transmembrane region" description="Helical" evidence="3">
    <location>
        <begin position="76"/>
        <end position="94"/>
    </location>
</feature>
<evidence type="ECO:0000256" key="4">
    <source>
        <dbReference type="SAM" id="SignalP"/>
    </source>
</evidence>
<keyword evidence="7" id="KW-1185">Reference proteome</keyword>
<feature type="transmembrane region" description="Helical" evidence="3">
    <location>
        <begin position="121"/>
        <end position="137"/>
    </location>
</feature>
<evidence type="ECO:0000313" key="6">
    <source>
        <dbReference type="EMBL" id="QQM47540.1"/>
    </source>
</evidence>
<keyword evidence="3" id="KW-1133">Transmembrane helix</keyword>
<dbReference type="InterPro" id="IPR014032">
    <property type="entry name" value="Peptidase_A24A_bac"/>
</dbReference>
<keyword evidence="3" id="KW-0812">Transmembrane</keyword>
<dbReference type="GO" id="GO:0004190">
    <property type="term" value="F:aspartic-type endopeptidase activity"/>
    <property type="evidence" value="ECO:0007669"/>
    <property type="project" value="InterPro"/>
</dbReference>
<dbReference type="Pfam" id="PF01478">
    <property type="entry name" value="Peptidase_A24"/>
    <property type="match status" value="1"/>
</dbReference>
<feature type="chain" id="PRO_5033014892" evidence="4">
    <location>
        <begin position="27"/>
        <end position="239"/>
    </location>
</feature>
<proteinExistence type="inferred from homology"/>
<dbReference type="RefSeq" id="WP_200402262.1">
    <property type="nucleotide sequence ID" value="NZ_CP066832.1"/>
</dbReference>
<dbReference type="PRINTS" id="PR00864">
    <property type="entry name" value="PREPILNPTASE"/>
</dbReference>
<geneLocation type="plasmid" evidence="6 7">
    <name>unnamed1</name>
</geneLocation>
<evidence type="ECO:0000256" key="1">
    <source>
        <dbReference type="ARBA" id="ARBA00005801"/>
    </source>
</evidence>
<organism evidence="6 7">
    <name type="scientific">Streptomyces liliifuscus</name>
    <dbReference type="NCBI Taxonomy" id="2797636"/>
    <lineage>
        <taxon>Bacteria</taxon>
        <taxon>Bacillati</taxon>
        <taxon>Actinomycetota</taxon>
        <taxon>Actinomycetes</taxon>
        <taxon>Kitasatosporales</taxon>
        <taxon>Streptomycetaceae</taxon>
        <taxon>Streptomyces</taxon>
    </lineage>
</organism>
<dbReference type="Gene3D" id="1.20.120.1220">
    <property type="match status" value="1"/>
</dbReference>
<evidence type="ECO:0000256" key="3">
    <source>
        <dbReference type="SAM" id="Phobius"/>
    </source>
</evidence>
<evidence type="ECO:0000313" key="7">
    <source>
        <dbReference type="Proteomes" id="UP000595636"/>
    </source>
</evidence>
<dbReference type="EMBL" id="CP066832">
    <property type="protein sequence ID" value="QQM47540.1"/>
    <property type="molecule type" value="Genomic_DNA"/>
</dbReference>
<dbReference type="GO" id="GO:0005886">
    <property type="term" value="C:plasma membrane"/>
    <property type="evidence" value="ECO:0007669"/>
    <property type="project" value="TreeGrafter"/>
</dbReference>
<dbReference type="AlphaFoldDB" id="A0A7T7L6U8"/>
<evidence type="ECO:0000259" key="5">
    <source>
        <dbReference type="Pfam" id="PF01478"/>
    </source>
</evidence>
<feature type="transmembrane region" description="Helical" evidence="3">
    <location>
        <begin position="191"/>
        <end position="209"/>
    </location>
</feature>
<keyword evidence="4" id="KW-0732">Signal</keyword>
<dbReference type="Proteomes" id="UP000595636">
    <property type="component" value="Plasmid unnamed1"/>
</dbReference>
<feature type="transmembrane region" description="Helical" evidence="3">
    <location>
        <begin position="149"/>
        <end position="171"/>
    </location>
</feature>
<gene>
    <name evidence="6" type="ORF">JEQ17_49210</name>
</gene>
<protein>
    <submittedName>
        <fullName evidence="6">Prepilin peptidase</fullName>
    </submittedName>
</protein>
<dbReference type="PANTHER" id="PTHR30487">
    <property type="entry name" value="TYPE 4 PREPILIN-LIKE PROTEINS LEADER PEPTIDE-PROCESSING ENZYME"/>
    <property type="match status" value="1"/>
</dbReference>
<keyword evidence="6" id="KW-0614">Plasmid</keyword>
<dbReference type="KEGG" id="slf:JEQ17_49210"/>
<sequence>MSVLSVALIAAVGALAGAAARPVVFARSVPAAASARSDCPHCGSGVLGRRLPVLPASGRCPACAQAIGPHAFTPEAAAAVAFAVIAAGGASGWFAAAQYWIAACGVALALIDVAVQRLPDVLTLPALCGTFLLLTAAQVAGEPGSLGRAAAAAAVLTAVFLLIAFTGAMGIGDVKLAPAIGALLGWSSWTALFWGAAAGFVVGAVLEVARMAVGRARRTHVSFGPYMVIGALAVSVTAA</sequence>
<reference evidence="6 7" key="1">
    <citation type="submission" date="2020-12" db="EMBL/GenBank/DDBJ databases">
        <title>A novel species.</title>
        <authorList>
            <person name="Li K."/>
        </authorList>
    </citation>
    <scope>NUCLEOTIDE SEQUENCE [LARGE SCALE GENOMIC DNA]</scope>
    <source>
        <strain evidence="6 7">ZYC-3</strain>
        <plasmid evidence="6 7">unnamed1</plasmid>
    </source>
</reference>
<comment type="similarity">
    <text evidence="1 2">Belongs to the peptidase A24 family.</text>
</comment>
<feature type="signal peptide" evidence="4">
    <location>
        <begin position="1"/>
        <end position="26"/>
    </location>
</feature>
<feature type="domain" description="Prepilin type IV endopeptidase peptidase" evidence="5">
    <location>
        <begin position="102"/>
        <end position="199"/>
    </location>
</feature>
<name>A0A7T7L6U8_9ACTN</name>